<feature type="chain" id="PRO_5011966957" description="RelA/SpoT domain-containing protein" evidence="1">
    <location>
        <begin position="28"/>
        <end position="632"/>
    </location>
</feature>
<evidence type="ECO:0000259" key="2">
    <source>
        <dbReference type="SMART" id="SM00954"/>
    </source>
</evidence>
<dbReference type="GO" id="GO:0015969">
    <property type="term" value="P:guanosine tetraphosphate metabolic process"/>
    <property type="evidence" value="ECO:0007669"/>
    <property type="project" value="InterPro"/>
</dbReference>
<dbReference type="Gene3D" id="1.10.3210.10">
    <property type="entry name" value="Hypothetical protein af1432"/>
    <property type="match status" value="1"/>
</dbReference>
<organism evidence="3 4">
    <name type="scientific">Fistulifera solaris</name>
    <name type="common">Oleaginous diatom</name>
    <dbReference type="NCBI Taxonomy" id="1519565"/>
    <lineage>
        <taxon>Eukaryota</taxon>
        <taxon>Sar</taxon>
        <taxon>Stramenopiles</taxon>
        <taxon>Ochrophyta</taxon>
        <taxon>Bacillariophyta</taxon>
        <taxon>Bacillariophyceae</taxon>
        <taxon>Bacillariophycidae</taxon>
        <taxon>Naviculales</taxon>
        <taxon>Naviculaceae</taxon>
        <taxon>Fistulifera</taxon>
    </lineage>
</organism>
<dbReference type="SUPFAM" id="SSF109604">
    <property type="entry name" value="HD-domain/PDEase-like"/>
    <property type="match status" value="1"/>
</dbReference>
<feature type="domain" description="RelA/SpoT" evidence="2">
    <location>
        <begin position="354"/>
        <end position="486"/>
    </location>
</feature>
<dbReference type="SUPFAM" id="SSF81301">
    <property type="entry name" value="Nucleotidyltransferase"/>
    <property type="match status" value="1"/>
</dbReference>
<dbReference type="PANTHER" id="PTHR21262:SF31">
    <property type="entry name" value="GTP PYROPHOSPHOKINASE"/>
    <property type="match status" value="1"/>
</dbReference>
<keyword evidence="4" id="KW-1185">Reference proteome</keyword>
<dbReference type="AlphaFoldDB" id="A0A1Z5J9T5"/>
<accession>A0A1Z5J9T5</accession>
<sequence length="632" mass="71348">MKTTTRKRSALSSLVTFMLARLEPAQCFHATTTTRPNNMRTTASYFRESDESESAASYFSFLADTLTPQQLPAWLSIPQSHLAETNMKALQSEMRESSYFTETESRKLMLAIEDAAAGDRSKVAGAAEFCLLLQETVEIGFNALVAACYHYCSCVTARKRVSGWYLDDSHEHLHSYGAHVMKISEDTDRLKRLEMVAATVTSSEPADRVRPDSKDAENLRKLLLSETHDWRALAIRSGACLYRLRGILKSPVEGDRRTRVAARTAREALSIYAPLSSRLGLHKLKNELEGDAFRILYPRQFAAVNSLAHETIGGDNDVGQNMKQLLAEVQQEMTTMLENDEEFSKLVENFSVTARVKEPFSMWKKMLRDGYKHVLQVPDALALRIIVDAKKLTPDEPAEVTRARDRALCYYAERLCAARWKPAPDNPRFKDYIKSPKRNGYQSLHYTAHTEFRGQMWSLEIQVRSGEMHKVAEFGLASHWDYKIAKGSESNFDVSVEMTGNYFKNVKQWHWEQHGGSVKVDASPASSEPVTMSDIWQSRRRVDRIRERTAKLEPYLQAMTAAQENLAREQVFVFFGSKLMALPAGSCVLDAIRSVNPARVHEEDLVLNGSSTSLTHLLSNGDVLSVVQEARV</sequence>
<name>A0A1Z5J9T5_FISSO</name>
<dbReference type="SMART" id="SM00954">
    <property type="entry name" value="RelA_SpoT"/>
    <property type="match status" value="1"/>
</dbReference>
<reference evidence="3 4" key="1">
    <citation type="journal article" date="2015" name="Plant Cell">
        <title>Oil accumulation by the oleaginous diatom Fistulifera solaris as revealed by the genome and transcriptome.</title>
        <authorList>
            <person name="Tanaka T."/>
            <person name="Maeda Y."/>
            <person name="Veluchamy A."/>
            <person name="Tanaka M."/>
            <person name="Abida H."/>
            <person name="Marechal E."/>
            <person name="Bowler C."/>
            <person name="Muto M."/>
            <person name="Sunaga Y."/>
            <person name="Tanaka M."/>
            <person name="Yoshino T."/>
            <person name="Taniguchi T."/>
            <person name="Fukuda Y."/>
            <person name="Nemoto M."/>
            <person name="Matsumoto M."/>
            <person name="Wong P.S."/>
            <person name="Aburatani S."/>
            <person name="Fujibuchi W."/>
        </authorList>
    </citation>
    <scope>NUCLEOTIDE SEQUENCE [LARGE SCALE GENOMIC DNA]</scope>
    <source>
        <strain evidence="3 4">JPCC DA0580</strain>
    </source>
</reference>
<dbReference type="Pfam" id="PF13328">
    <property type="entry name" value="HD_4"/>
    <property type="match status" value="1"/>
</dbReference>
<comment type="caution">
    <text evidence="3">The sequence shown here is derived from an EMBL/GenBank/DDBJ whole genome shotgun (WGS) entry which is preliminary data.</text>
</comment>
<feature type="signal peptide" evidence="1">
    <location>
        <begin position="1"/>
        <end position="27"/>
    </location>
</feature>
<evidence type="ECO:0000313" key="4">
    <source>
        <dbReference type="Proteomes" id="UP000198406"/>
    </source>
</evidence>
<dbReference type="OrthoDB" id="44313at2759"/>
<dbReference type="InterPro" id="IPR043519">
    <property type="entry name" value="NT_sf"/>
</dbReference>
<evidence type="ECO:0000313" key="3">
    <source>
        <dbReference type="EMBL" id="GAX10747.1"/>
    </source>
</evidence>
<dbReference type="Gene3D" id="3.30.460.10">
    <property type="entry name" value="Beta Polymerase, domain 2"/>
    <property type="match status" value="1"/>
</dbReference>
<dbReference type="PANTHER" id="PTHR21262">
    <property type="entry name" value="GUANOSINE-3',5'-BIS DIPHOSPHATE 3'-PYROPHOSPHOHYDROLASE"/>
    <property type="match status" value="1"/>
</dbReference>
<dbReference type="InterPro" id="IPR007685">
    <property type="entry name" value="RelA_SpoT"/>
</dbReference>
<dbReference type="Proteomes" id="UP000198406">
    <property type="component" value="Unassembled WGS sequence"/>
</dbReference>
<keyword evidence="1" id="KW-0732">Signal</keyword>
<evidence type="ECO:0000256" key="1">
    <source>
        <dbReference type="SAM" id="SignalP"/>
    </source>
</evidence>
<gene>
    <name evidence="3" type="ORF">FisN_14Lh268</name>
</gene>
<dbReference type="CDD" id="cd05399">
    <property type="entry name" value="NT_Rel-Spo_like"/>
    <property type="match status" value="1"/>
</dbReference>
<proteinExistence type="predicted"/>
<dbReference type="EMBL" id="BDSP01000022">
    <property type="protein sequence ID" value="GAX10747.1"/>
    <property type="molecule type" value="Genomic_DNA"/>
</dbReference>
<dbReference type="Pfam" id="PF04607">
    <property type="entry name" value="RelA_SpoT"/>
    <property type="match status" value="1"/>
</dbReference>
<protein>
    <recommendedName>
        <fullName evidence="2">RelA/SpoT domain-containing protein</fullName>
    </recommendedName>
</protein>
<dbReference type="InParanoid" id="A0A1Z5J9T5"/>